<evidence type="ECO:0000313" key="2">
    <source>
        <dbReference type="EMBL" id="KAF5825442.1"/>
    </source>
</evidence>
<accession>A0ABQ7FSC6</accession>
<name>A0ABQ7FSC6_DUNSA</name>
<organism evidence="2 3">
    <name type="scientific">Dunaliella salina</name>
    <name type="common">Green alga</name>
    <name type="synonym">Protococcus salinus</name>
    <dbReference type="NCBI Taxonomy" id="3046"/>
    <lineage>
        <taxon>Eukaryota</taxon>
        <taxon>Viridiplantae</taxon>
        <taxon>Chlorophyta</taxon>
        <taxon>core chlorophytes</taxon>
        <taxon>Chlorophyceae</taxon>
        <taxon>CS clade</taxon>
        <taxon>Chlamydomonadales</taxon>
        <taxon>Dunaliellaceae</taxon>
        <taxon>Dunaliella</taxon>
    </lineage>
</organism>
<evidence type="ECO:0008006" key="4">
    <source>
        <dbReference type="Google" id="ProtNLM"/>
    </source>
</evidence>
<protein>
    <recommendedName>
        <fullName evidence="4">Encoded protein</fullName>
    </recommendedName>
</protein>
<evidence type="ECO:0000256" key="1">
    <source>
        <dbReference type="SAM" id="MobiDB-lite"/>
    </source>
</evidence>
<keyword evidence="3" id="KW-1185">Reference proteome</keyword>
<dbReference type="Proteomes" id="UP000815325">
    <property type="component" value="Unassembled WGS sequence"/>
</dbReference>
<dbReference type="EMBL" id="MU073028">
    <property type="protein sequence ID" value="KAF5825442.1"/>
    <property type="molecule type" value="Genomic_DNA"/>
</dbReference>
<proteinExistence type="predicted"/>
<gene>
    <name evidence="2" type="ORF">DUNSADRAFT_9921</name>
</gene>
<sequence>MKAQSTRHAWSLGHERLVVPGTSPGLYKAQRHRSQSPELTATRNLRLLGGKPTSTRNVRRSSGPIHSSSLGEVAALGPRLENGTGLQEVEIRPSVFQGTWMWQGKYKIRYQRSGDSGVSTIIHIMHLIMT</sequence>
<feature type="region of interest" description="Disordered" evidence="1">
    <location>
        <begin position="21"/>
        <end position="69"/>
    </location>
</feature>
<comment type="caution">
    <text evidence="2">The sequence shown here is derived from an EMBL/GenBank/DDBJ whole genome shotgun (WGS) entry which is preliminary data.</text>
</comment>
<reference evidence="2" key="1">
    <citation type="submission" date="2017-08" db="EMBL/GenBank/DDBJ databases">
        <authorList>
            <person name="Polle J.E."/>
            <person name="Barry K."/>
            <person name="Cushman J."/>
            <person name="Schmutz J."/>
            <person name="Tran D."/>
            <person name="Hathwaick L.T."/>
            <person name="Yim W.C."/>
            <person name="Jenkins J."/>
            <person name="Mckie-Krisberg Z.M."/>
            <person name="Prochnik S."/>
            <person name="Lindquist E."/>
            <person name="Dockter R.B."/>
            <person name="Adam C."/>
            <person name="Molina H."/>
            <person name="Bunkerborg J."/>
            <person name="Jin E."/>
            <person name="Buchheim M."/>
            <person name="Magnuson J."/>
        </authorList>
    </citation>
    <scope>NUCLEOTIDE SEQUENCE</scope>
    <source>
        <strain evidence="2">CCAP 19/18</strain>
    </source>
</reference>
<evidence type="ECO:0000313" key="3">
    <source>
        <dbReference type="Proteomes" id="UP000815325"/>
    </source>
</evidence>